<dbReference type="EMBL" id="QNVT01000009">
    <property type="protein sequence ID" value="REC62273.1"/>
    <property type="molecule type" value="Genomic_DNA"/>
</dbReference>
<accession>A0A3D9C8T6</accession>
<proteinExistence type="predicted"/>
<organism evidence="1 2">
    <name type="scientific">Chryseobacterium pennae</name>
    <dbReference type="NCBI Taxonomy" id="2258962"/>
    <lineage>
        <taxon>Bacteria</taxon>
        <taxon>Pseudomonadati</taxon>
        <taxon>Bacteroidota</taxon>
        <taxon>Flavobacteriia</taxon>
        <taxon>Flavobacteriales</taxon>
        <taxon>Weeksellaceae</taxon>
        <taxon>Chryseobacterium group</taxon>
        <taxon>Chryseobacterium</taxon>
    </lineage>
</organism>
<dbReference type="Proteomes" id="UP000256686">
    <property type="component" value="Unassembled WGS sequence"/>
</dbReference>
<protein>
    <submittedName>
        <fullName evidence="1">PRTRC system protein B</fullName>
    </submittedName>
</protein>
<gene>
    <name evidence="1" type="ORF">DRF65_11205</name>
</gene>
<keyword evidence="2" id="KW-1185">Reference proteome</keyword>
<dbReference type="Pfam" id="PF14460">
    <property type="entry name" value="Prok-E2_D"/>
    <property type="match status" value="1"/>
</dbReference>
<dbReference type="InterPro" id="IPR032787">
    <property type="entry name" value="Prok-E2_D"/>
</dbReference>
<evidence type="ECO:0000313" key="2">
    <source>
        <dbReference type="Proteomes" id="UP000256686"/>
    </source>
</evidence>
<name>A0A3D9C8T6_9FLAO</name>
<reference evidence="2" key="1">
    <citation type="submission" date="2018-06" db="EMBL/GenBank/DDBJ databases">
        <authorList>
            <person name="Lum Nde A."/>
            <person name="Hugo C."/>
        </authorList>
    </citation>
    <scope>NUCLEOTIDE SEQUENCE [LARGE SCALE GENOMIC DNA]</scope>
    <source>
        <strain evidence="2">1_F178</strain>
    </source>
</reference>
<dbReference type="AlphaFoldDB" id="A0A3D9C8T6"/>
<comment type="caution">
    <text evidence="1">The sequence shown here is derived from an EMBL/GenBank/DDBJ whole genome shotgun (WGS) entry which is preliminary data.</text>
</comment>
<sequence length="236" mass="26911">MKDITSNFATYYYPKSALIFYKADGDSSKSYVEHYDINKEGNPINAHPLTVREAKRLAESLHTDDEKDRLLKSDGILDSTILSFDAKLGKIIWFTKAQYRQLHFSKGLGIPSGNAHTPALLWMADRESLSIFALASSRRPTPNTELYHAPFFNVYQKGNVCMGSVDIEVSETSSIKELTKLWEAYFFNSYFSHLMSEHNPINGNCVMLWESLVNTNKLFPNEILLKNSQKLKDILL</sequence>
<dbReference type="RefSeq" id="WP_115970845.1">
    <property type="nucleotide sequence ID" value="NZ_QNVT01000009.1"/>
</dbReference>
<evidence type="ECO:0000313" key="1">
    <source>
        <dbReference type="EMBL" id="REC62273.1"/>
    </source>
</evidence>